<dbReference type="PANTHER" id="PTHR36450:SF1">
    <property type="entry name" value="THIOREDOXIN"/>
    <property type="match status" value="1"/>
</dbReference>
<feature type="disulfide bond" description="Redox-active" evidence="2">
    <location>
        <begin position="10"/>
        <end position="13"/>
    </location>
</feature>
<dbReference type="RefSeq" id="WP_036939871.1">
    <property type="nucleotide sequence ID" value="NZ_JQKC01000010.1"/>
</dbReference>
<keyword evidence="2" id="KW-0676">Redox-active center</keyword>
<dbReference type="SUPFAM" id="SSF52833">
    <property type="entry name" value="Thioredoxin-like"/>
    <property type="match status" value="1"/>
</dbReference>
<feature type="domain" description="Thioredoxin-like fold" evidence="3">
    <location>
        <begin position="1"/>
        <end position="75"/>
    </location>
</feature>
<keyword evidence="5" id="KW-1185">Reference proteome</keyword>
<dbReference type="PATRIC" id="fig|398512.5.peg.5854"/>
<reference evidence="5" key="1">
    <citation type="submission" date="2015-07" db="EMBL/GenBank/DDBJ databases">
        <title>Near-Complete Genome Sequence of the Cellulolytic Bacterium Bacteroides (Pseudobacteroides) cellulosolvens ATCC 35603.</title>
        <authorList>
            <person name="Dassa B."/>
            <person name="Utturkar S.M."/>
            <person name="Klingeman D.M."/>
            <person name="Hurt R.A."/>
            <person name="Keller M."/>
            <person name="Xu J."/>
            <person name="Reddy Y.H.K."/>
            <person name="Borovok I."/>
            <person name="Grinberg I.R."/>
            <person name="Lamed R."/>
            <person name="Zhivin O."/>
            <person name="Bayer E.A."/>
            <person name="Brown S.D."/>
        </authorList>
    </citation>
    <scope>NUCLEOTIDE SEQUENCE [LARGE SCALE GENOMIC DNA]</scope>
    <source>
        <strain evidence="5">DSM 2933</strain>
    </source>
</reference>
<dbReference type="STRING" id="398512.Bccel_5580"/>
<dbReference type="InterPro" id="IPR036249">
    <property type="entry name" value="Thioredoxin-like_sf"/>
</dbReference>
<gene>
    <name evidence="4" type="ORF">Bccel_5580</name>
</gene>
<evidence type="ECO:0000256" key="1">
    <source>
        <dbReference type="PIRSR" id="PIRSR037031-50"/>
    </source>
</evidence>
<dbReference type="NCBIfam" id="TIGR00412">
    <property type="entry name" value="redox_disulf_2"/>
    <property type="match status" value="1"/>
</dbReference>
<dbReference type="eggNOG" id="COG0526">
    <property type="taxonomic scope" value="Bacteria"/>
</dbReference>
<evidence type="ECO:0000256" key="2">
    <source>
        <dbReference type="PIRSR" id="PIRSR037031-51"/>
    </source>
</evidence>
<evidence type="ECO:0000313" key="4">
    <source>
        <dbReference type="EMBL" id="KNY30300.1"/>
    </source>
</evidence>
<dbReference type="Pfam" id="PF13192">
    <property type="entry name" value="Thioredoxin_3"/>
    <property type="match status" value="1"/>
</dbReference>
<dbReference type="InterPro" id="IPR012336">
    <property type="entry name" value="Thioredoxin-like_fold"/>
</dbReference>
<dbReference type="Proteomes" id="UP000036923">
    <property type="component" value="Unassembled WGS sequence"/>
</dbReference>
<dbReference type="EMBL" id="LGTC01000001">
    <property type="protein sequence ID" value="KNY30300.1"/>
    <property type="molecule type" value="Genomic_DNA"/>
</dbReference>
<evidence type="ECO:0000313" key="5">
    <source>
        <dbReference type="Proteomes" id="UP000036923"/>
    </source>
</evidence>
<evidence type="ECO:0000259" key="3">
    <source>
        <dbReference type="Pfam" id="PF13192"/>
    </source>
</evidence>
<protein>
    <submittedName>
        <fullName evidence="4">Redox-active disulfide protein 2</fullName>
    </submittedName>
</protein>
<dbReference type="InterPro" id="IPR005243">
    <property type="entry name" value="THIRX-like_proc"/>
</dbReference>
<organism evidence="4 5">
    <name type="scientific">Pseudobacteroides cellulosolvens ATCC 35603 = DSM 2933</name>
    <dbReference type="NCBI Taxonomy" id="398512"/>
    <lineage>
        <taxon>Bacteria</taxon>
        <taxon>Bacillati</taxon>
        <taxon>Bacillota</taxon>
        <taxon>Clostridia</taxon>
        <taxon>Eubacteriales</taxon>
        <taxon>Oscillospiraceae</taxon>
        <taxon>Pseudobacteroides</taxon>
    </lineage>
</organism>
<feature type="active site" description="Nucleophile" evidence="1">
    <location>
        <position position="13"/>
    </location>
</feature>
<accession>A0A0L6JXK9</accession>
<dbReference type="PANTHER" id="PTHR36450">
    <property type="entry name" value="THIOREDOXIN"/>
    <property type="match status" value="1"/>
</dbReference>
<keyword evidence="2" id="KW-1015">Disulfide bond</keyword>
<name>A0A0L6JXK9_9FIRM</name>
<dbReference type="Gene3D" id="3.40.30.10">
    <property type="entry name" value="Glutaredoxin"/>
    <property type="match status" value="1"/>
</dbReference>
<dbReference type="AlphaFoldDB" id="A0A0L6JXK9"/>
<dbReference type="PIRSF" id="PIRSF037031">
    <property type="entry name" value="Redox_disulphide_2"/>
    <property type="match status" value="1"/>
</dbReference>
<dbReference type="OrthoDB" id="9800630at2"/>
<comment type="caution">
    <text evidence="4">The sequence shown here is derived from an EMBL/GenBank/DDBJ whole genome shotgun (WGS) entry which is preliminary data.</text>
</comment>
<feature type="active site" description="Nucleophile" evidence="1">
    <location>
        <position position="10"/>
    </location>
</feature>
<sequence length="79" mass="8612">MIIKILGSGCKNCETLRANTEIALKETGINAEVVKVTDFKDIMAYGVMSTPALVIDEKVVSFGKVLKPKDIEKILNTIT</sequence>
<proteinExistence type="predicted"/>